<dbReference type="SUPFAM" id="SSF55073">
    <property type="entry name" value="Nucleotide cyclase"/>
    <property type="match status" value="1"/>
</dbReference>
<dbReference type="PROSITE" id="PS50883">
    <property type="entry name" value="EAL"/>
    <property type="match status" value="1"/>
</dbReference>
<evidence type="ECO:0000313" key="5">
    <source>
        <dbReference type="Proteomes" id="UP000216225"/>
    </source>
</evidence>
<feature type="domain" description="GGDEF" evidence="3">
    <location>
        <begin position="200"/>
        <end position="332"/>
    </location>
</feature>
<dbReference type="PROSITE" id="PS50887">
    <property type="entry name" value="GGDEF"/>
    <property type="match status" value="1"/>
</dbReference>
<dbReference type="GO" id="GO:0071111">
    <property type="term" value="F:cyclic-guanylate-specific phosphodiesterase activity"/>
    <property type="evidence" value="ECO:0007669"/>
    <property type="project" value="UniProtKB-EC"/>
</dbReference>
<dbReference type="InterPro" id="IPR029787">
    <property type="entry name" value="Nucleotide_cyclase"/>
</dbReference>
<dbReference type="SUPFAM" id="SSF55785">
    <property type="entry name" value="PYP-like sensor domain (PAS domain)"/>
    <property type="match status" value="1"/>
</dbReference>
<dbReference type="InterPro" id="IPR000160">
    <property type="entry name" value="GGDEF_dom"/>
</dbReference>
<dbReference type="InterPro" id="IPR035965">
    <property type="entry name" value="PAS-like_dom_sf"/>
</dbReference>
<dbReference type="SUPFAM" id="SSF141868">
    <property type="entry name" value="EAL domain-like"/>
    <property type="match status" value="1"/>
</dbReference>
<dbReference type="RefSeq" id="WP_094438490.1">
    <property type="nucleotide sequence ID" value="NZ_CP181370.1"/>
</dbReference>
<dbReference type="SMART" id="SM00052">
    <property type="entry name" value="EAL"/>
    <property type="match status" value="1"/>
</dbReference>
<dbReference type="GO" id="GO:0071732">
    <property type="term" value="P:cellular response to nitric oxide"/>
    <property type="evidence" value="ECO:0007669"/>
    <property type="project" value="UniProtKB-ARBA"/>
</dbReference>
<dbReference type="NCBIfam" id="TIGR00229">
    <property type="entry name" value="sensory_box"/>
    <property type="match status" value="1"/>
</dbReference>
<sequence>MFHPLAALAPGLASSTALQRILREQQALLDSAGVGIAFIRNRTVLRCNQHCADIFGLASPEEVVGRSSEGLHPSRAAFRELGRAAFPDLSRGLAYRTKRQLRRSDGRLFWAHLTGRLINPHDSGEGSLWIIDDIDAQRHARALLDSAMVSRLQREIEDRRSDQERIYRMAHYDALTQLPNRVLLAERGEEAIRLAQENGTPLAVMFLDLDNFKHVNDSLGHRVGDALLVEIARRLQGTVRERDTVARLGGDEFVLLLPRANAQGAERVAAKMQEAAMQPVQVGHHELSLALSMGIALFPEHGSDFETLIQCADTAMYRAKAGGRNNYCFFTPQMQEQSARALQLTNALRRALERNQLSLHYQPQVALPTGRVHGVEALLRWNHPELGAVSPAEFIPVAEDSGLILPIGEWVLRTALAQLQAWHAAGLPRLTMAVNLSATQLRQPQLPQMVEHLLHEHRIAAHMLELELTENVAVDDPHTAIASMEQLHTMGVRLSMDDFGTGYSSLSQLKRFQIYRLKIDQSFVRDLDHDGNDRAIVSAIIRMAQALGMRTTAEGVETADQLAFLREQGCDEAQGYYFSRPLPAAELERHRLGCRAV</sequence>
<dbReference type="NCBIfam" id="TIGR00254">
    <property type="entry name" value="GGDEF"/>
    <property type="match status" value="1"/>
</dbReference>
<name>A0A3R7ITG2_9BURK</name>
<dbReference type="CDD" id="cd00130">
    <property type="entry name" value="PAS"/>
    <property type="match status" value="1"/>
</dbReference>
<dbReference type="Pfam" id="PF13188">
    <property type="entry name" value="PAS_8"/>
    <property type="match status" value="1"/>
</dbReference>
<gene>
    <name evidence="4" type="ORF">CE154_013230</name>
</gene>
<dbReference type="PANTHER" id="PTHR44757:SF2">
    <property type="entry name" value="BIOFILM ARCHITECTURE MAINTENANCE PROTEIN MBAA"/>
    <property type="match status" value="1"/>
</dbReference>
<dbReference type="Pfam" id="PF00563">
    <property type="entry name" value="EAL"/>
    <property type="match status" value="1"/>
</dbReference>
<dbReference type="PANTHER" id="PTHR44757">
    <property type="entry name" value="DIGUANYLATE CYCLASE DGCP"/>
    <property type="match status" value="1"/>
</dbReference>
<reference evidence="4 5" key="1">
    <citation type="submission" date="2018-09" db="EMBL/GenBank/DDBJ databases">
        <title>Genome comparison of Alicycliphilus sp. BQ1, a polyurethanolytic bacterium, with its closest phylogenetic relatives Alicycliphilus denitrificans BC and K601, unable to attack polyurethane.</title>
        <authorList>
            <person name="Loza-Tavera H."/>
            <person name="Lozano L."/>
            <person name="Cevallos M."/>
            <person name="Maya-Lucas O."/>
            <person name="Garcia-Mena J."/>
            <person name="Hernandez J."/>
        </authorList>
    </citation>
    <scope>NUCLEOTIDE SEQUENCE [LARGE SCALE GENOMIC DNA]</scope>
    <source>
        <strain evidence="4 5">BQ1</strain>
    </source>
</reference>
<dbReference type="AlphaFoldDB" id="A0A3R7ITG2"/>
<dbReference type="Gene3D" id="3.30.450.20">
    <property type="entry name" value="PAS domain"/>
    <property type="match status" value="1"/>
</dbReference>
<dbReference type="Pfam" id="PF00990">
    <property type="entry name" value="GGDEF"/>
    <property type="match status" value="1"/>
</dbReference>
<dbReference type="InterPro" id="IPR043128">
    <property type="entry name" value="Rev_trsase/Diguanyl_cyclase"/>
</dbReference>
<comment type="catalytic activity">
    <reaction evidence="1">
        <text>3',3'-c-di-GMP + H2O = 5'-phosphoguanylyl(3'-&gt;5')guanosine + H(+)</text>
        <dbReference type="Rhea" id="RHEA:24902"/>
        <dbReference type="ChEBI" id="CHEBI:15377"/>
        <dbReference type="ChEBI" id="CHEBI:15378"/>
        <dbReference type="ChEBI" id="CHEBI:58754"/>
        <dbReference type="ChEBI" id="CHEBI:58805"/>
        <dbReference type="EC" id="3.1.4.52"/>
    </reaction>
    <physiologicalReaction direction="left-to-right" evidence="1">
        <dbReference type="Rhea" id="RHEA:24903"/>
    </physiologicalReaction>
</comment>
<dbReference type="EMBL" id="NKDB02000002">
    <property type="protein sequence ID" value="RKJ96961.1"/>
    <property type="molecule type" value="Genomic_DNA"/>
</dbReference>
<dbReference type="CDD" id="cd01949">
    <property type="entry name" value="GGDEF"/>
    <property type="match status" value="1"/>
</dbReference>
<feature type="domain" description="EAL" evidence="2">
    <location>
        <begin position="341"/>
        <end position="595"/>
    </location>
</feature>
<dbReference type="InterPro" id="IPR000014">
    <property type="entry name" value="PAS"/>
</dbReference>
<dbReference type="InterPro" id="IPR052155">
    <property type="entry name" value="Biofilm_reg_signaling"/>
</dbReference>
<dbReference type="Gene3D" id="3.20.20.450">
    <property type="entry name" value="EAL domain"/>
    <property type="match status" value="1"/>
</dbReference>
<evidence type="ECO:0000313" key="4">
    <source>
        <dbReference type="EMBL" id="RKJ96961.1"/>
    </source>
</evidence>
<evidence type="ECO:0000259" key="2">
    <source>
        <dbReference type="PROSITE" id="PS50883"/>
    </source>
</evidence>
<dbReference type="Gene3D" id="3.30.70.270">
    <property type="match status" value="1"/>
</dbReference>
<accession>A0A3R7ITG2</accession>
<proteinExistence type="predicted"/>
<dbReference type="FunFam" id="3.20.20.450:FF:000001">
    <property type="entry name" value="Cyclic di-GMP phosphodiesterase yahA"/>
    <property type="match status" value="1"/>
</dbReference>
<dbReference type="InterPro" id="IPR035919">
    <property type="entry name" value="EAL_sf"/>
</dbReference>
<evidence type="ECO:0000256" key="1">
    <source>
        <dbReference type="ARBA" id="ARBA00051114"/>
    </source>
</evidence>
<evidence type="ECO:0000259" key="3">
    <source>
        <dbReference type="PROSITE" id="PS50887"/>
    </source>
</evidence>
<dbReference type="FunFam" id="3.30.70.270:FF:000001">
    <property type="entry name" value="Diguanylate cyclase domain protein"/>
    <property type="match status" value="1"/>
</dbReference>
<protein>
    <submittedName>
        <fullName evidence="4">EAL domain-containing protein</fullName>
    </submittedName>
</protein>
<dbReference type="CDD" id="cd01948">
    <property type="entry name" value="EAL"/>
    <property type="match status" value="1"/>
</dbReference>
<organism evidence="4 5">
    <name type="scientific">Alicycliphilus denitrificans</name>
    <dbReference type="NCBI Taxonomy" id="179636"/>
    <lineage>
        <taxon>Bacteria</taxon>
        <taxon>Pseudomonadati</taxon>
        <taxon>Pseudomonadota</taxon>
        <taxon>Betaproteobacteria</taxon>
        <taxon>Burkholderiales</taxon>
        <taxon>Comamonadaceae</taxon>
        <taxon>Alicycliphilus</taxon>
    </lineage>
</organism>
<dbReference type="SMART" id="SM00267">
    <property type="entry name" value="GGDEF"/>
    <property type="match status" value="1"/>
</dbReference>
<dbReference type="InterPro" id="IPR001633">
    <property type="entry name" value="EAL_dom"/>
</dbReference>
<dbReference type="Proteomes" id="UP000216225">
    <property type="component" value="Unassembled WGS sequence"/>
</dbReference>
<comment type="caution">
    <text evidence="4">The sequence shown here is derived from an EMBL/GenBank/DDBJ whole genome shotgun (WGS) entry which is preliminary data.</text>
</comment>